<dbReference type="AlphaFoldDB" id="A0A8K0KZE5"/>
<evidence type="ECO:0000313" key="2">
    <source>
        <dbReference type="Proteomes" id="UP000809789"/>
    </source>
</evidence>
<reference evidence="1" key="1">
    <citation type="submission" date="2021-07" db="EMBL/GenBank/DDBJ databases">
        <title>Elsinoe batatas strain:CRI-CJ2 Genome sequencing and assembly.</title>
        <authorList>
            <person name="Huang L."/>
        </authorList>
    </citation>
    <scope>NUCLEOTIDE SEQUENCE</scope>
    <source>
        <strain evidence="1">CRI-CJ2</strain>
    </source>
</reference>
<evidence type="ECO:0000313" key="1">
    <source>
        <dbReference type="EMBL" id="KAG8626105.1"/>
    </source>
</evidence>
<gene>
    <name evidence="1" type="ORF">KVT40_006506</name>
</gene>
<dbReference type="OrthoDB" id="10486103at2759"/>
<keyword evidence="2" id="KW-1185">Reference proteome</keyword>
<dbReference type="EMBL" id="JAESVG020000007">
    <property type="protein sequence ID" value="KAG8626105.1"/>
    <property type="molecule type" value="Genomic_DNA"/>
</dbReference>
<accession>A0A8K0KZE5</accession>
<proteinExistence type="predicted"/>
<sequence length="74" mass="8412">MKTMGMSNFFFFRSLILNMVLLITLYWNRRAAYSCSSGRSLSLSNLCRGVIPLPRVRDLVALISSSFARYLLTA</sequence>
<dbReference type="Proteomes" id="UP000809789">
    <property type="component" value="Unassembled WGS sequence"/>
</dbReference>
<name>A0A8K0KZE5_9PEZI</name>
<comment type="caution">
    <text evidence="1">The sequence shown here is derived from an EMBL/GenBank/DDBJ whole genome shotgun (WGS) entry which is preliminary data.</text>
</comment>
<organism evidence="1 2">
    <name type="scientific">Elsinoe batatas</name>
    <dbReference type="NCBI Taxonomy" id="2601811"/>
    <lineage>
        <taxon>Eukaryota</taxon>
        <taxon>Fungi</taxon>
        <taxon>Dikarya</taxon>
        <taxon>Ascomycota</taxon>
        <taxon>Pezizomycotina</taxon>
        <taxon>Dothideomycetes</taxon>
        <taxon>Dothideomycetidae</taxon>
        <taxon>Myriangiales</taxon>
        <taxon>Elsinoaceae</taxon>
        <taxon>Elsinoe</taxon>
    </lineage>
</organism>
<protein>
    <submittedName>
        <fullName evidence="1">Uncharacterized protein</fullName>
    </submittedName>
</protein>